<evidence type="ECO:0000259" key="1">
    <source>
        <dbReference type="Pfam" id="PF01408"/>
    </source>
</evidence>
<dbReference type="GO" id="GO:0000166">
    <property type="term" value="F:nucleotide binding"/>
    <property type="evidence" value="ECO:0007669"/>
    <property type="project" value="InterPro"/>
</dbReference>
<dbReference type="KEGG" id="spun:BFF78_27080"/>
<reference evidence="4" key="1">
    <citation type="submission" date="2016-09" db="EMBL/GenBank/DDBJ databases">
        <title>Streptomyces puniciscabiei strain:TW1S1 Genome sequencing and assembly.</title>
        <authorList>
            <person name="Kim M.-K."/>
            <person name="Kim S.B."/>
        </authorList>
    </citation>
    <scope>NUCLEOTIDE SEQUENCE [LARGE SCALE GENOMIC DNA]</scope>
    <source>
        <strain evidence="4">TW1S1</strain>
    </source>
</reference>
<dbReference type="EMBL" id="CP017248">
    <property type="protein sequence ID" value="AOR34230.1"/>
    <property type="molecule type" value="Genomic_DNA"/>
</dbReference>
<dbReference type="InterPro" id="IPR036291">
    <property type="entry name" value="NAD(P)-bd_dom_sf"/>
</dbReference>
<organism evidence="3 4">
    <name type="scientific">Streptomyces fodineus</name>
    <dbReference type="NCBI Taxonomy" id="1904616"/>
    <lineage>
        <taxon>Bacteria</taxon>
        <taxon>Bacillati</taxon>
        <taxon>Actinomycetota</taxon>
        <taxon>Actinomycetes</taxon>
        <taxon>Kitasatosporales</taxon>
        <taxon>Streptomycetaceae</taxon>
        <taxon>Streptomyces</taxon>
    </lineage>
</organism>
<dbReference type="PANTHER" id="PTHR43708">
    <property type="entry name" value="CONSERVED EXPRESSED OXIDOREDUCTASE (EUROFUNG)"/>
    <property type="match status" value="1"/>
</dbReference>
<dbReference type="SUPFAM" id="SSF55347">
    <property type="entry name" value="Glyceraldehyde-3-phosphate dehydrogenase-like, C-terminal domain"/>
    <property type="match status" value="1"/>
</dbReference>
<dbReference type="InterPro" id="IPR051317">
    <property type="entry name" value="Gfo/Idh/MocA_oxidoreduct"/>
</dbReference>
<dbReference type="RefSeq" id="WP_069780785.1">
    <property type="nucleotide sequence ID" value="NZ_CP017248.1"/>
</dbReference>
<protein>
    <submittedName>
        <fullName evidence="3">Oxidoreductase</fullName>
    </submittedName>
</protein>
<dbReference type="Pfam" id="PF22725">
    <property type="entry name" value="GFO_IDH_MocA_C3"/>
    <property type="match status" value="1"/>
</dbReference>
<dbReference type="Gene3D" id="3.40.50.720">
    <property type="entry name" value="NAD(P)-binding Rossmann-like Domain"/>
    <property type="match status" value="1"/>
</dbReference>
<dbReference type="Gene3D" id="3.30.360.10">
    <property type="entry name" value="Dihydrodipicolinate Reductase, domain 2"/>
    <property type="match status" value="1"/>
</dbReference>
<proteinExistence type="predicted"/>
<evidence type="ECO:0000259" key="2">
    <source>
        <dbReference type="Pfam" id="PF22725"/>
    </source>
</evidence>
<dbReference type="PANTHER" id="PTHR43708:SF8">
    <property type="entry name" value="OXIDOREDUCTASE"/>
    <property type="match status" value="1"/>
</dbReference>
<feature type="domain" description="GFO/IDH/MocA-like oxidoreductase" evidence="2">
    <location>
        <begin position="138"/>
        <end position="270"/>
    </location>
</feature>
<dbReference type="AlphaFoldDB" id="A0A1D7YFE5"/>
<dbReference type="Pfam" id="PF01408">
    <property type="entry name" value="GFO_IDH_MocA"/>
    <property type="match status" value="1"/>
</dbReference>
<dbReference type="InterPro" id="IPR000683">
    <property type="entry name" value="Gfo/Idh/MocA-like_OxRdtase_N"/>
</dbReference>
<dbReference type="SUPFAM" id="SSF51735">
    <property type="entry name" value="NAD(P)-binding Rossmann-fold domains"/>
    <property type="match status" value="1"/>
</dbReference>
<dbReference type="Proteomes" id="UP000094960">
    <property type="component" value="Chromosome"/>
</dbReference>
<accession>A0A1D7YFE5</accession>
<evidence type="ECO:0000313" key="3">
    <source>
        <dbReference type="EMBL" id="AOR34230.1"/>
    </source>
</evidence>
<gene>
    <name evidence="3" type="ORF">BFF78_27080</name>
</gene>
<evidence type="ECO:0000313" key="4">
    <source>
        <dbReference type="Proteomes" id="UP000094960"/>
    </source>
</evidence>
<sequence length="365" mass="38865">MTIRTVLIGLGWSGREIWLPRLTARDDYEVVAAVDPDPAKRENFTATTGRPAFADIDALRPGAADLALVAAPNHAHAPLARSLLMRGFATFVEKPVCITTAEAHALADAEHQGGGLLLAGSASRYRADVGQLLKLVPELGRLRNVDLTWVRARGVPQSRGWFTNRAQAGGGVLLDLGWHLLDLLEEIVGAVDFGQIAASVSDDHVNNPSWTAAWRHDLPAPAMEADVEDTVRGFLVTDAGLSVGLHASWAAHSATHDVTAIRIEGSNGTATLRSTFGFSPNREPRPRISFVSQGQVQEIPVPVEPIGAEYDHQLDDLSRRLFDPSSRGCAIAGVRRIVATIEGIYAAAATPSAPARPSAAEAVAC</sequence>
<feature type="domain" description="Gfo/Idh/MocA-like oxidoreductase N-terminal" evidence="1">
    <location>
        <begin position="3"/>
        <end position="117"/>
    </location>
</feature>
<dbReference type="InterPro" id="IPR055170">
    <property type="entry name" value="GFO_IDH_MocA-like_dom"/>
</dbReference>
<keyword evidence="4" id="KW-1185">Reference proteome</keyword>
<name>A0A1D7YFE5_9ACTN</name>